<dbReference type="Pfam" id="PF00573">
    <property type="entry name" value="Ribosomal_L4"/>
    <property type="match status" value="1"/>
</dbReference>
<dbReference type="InterPro" id="IPR023574">
    <property type="entry name" value="Ribosomal_uL4_dom_sf"/>
</dbReference>
<dbReference type="Gene3D" id="3.40.1370.10">
    <property type="match status" value="1"/>
</dbReference>
<sequence length="425" mass="47637">MSISTARPLISVYSEKNEATGSTIALPAVFKAPIRPDVVNFVHQNMAKNHRQPYCVNDQAGHQTSAESWGTGRAVARIPRVRGGGTHRSGQGAFGNMCRGGRMFAPTKTWRRWHRKINVNQKRYAMVSAIAASGVPALVQSKGHVIDSVPELPLVVSDKVQEISKTKQAVSFLKSINAWADVEKVYKSRRMRAGKGKMRNRRRIQRRGPLVIYGNDQGVTRAFRNIPGVDCVPVEKMNLLKLAPGGHVGRFIIWTESAFQALDKLYGTWKQAAKDKKGYNLPMPKMGNTDLTRLIKSEEIRKVLRPAQKKVVRRVRRLNPLRNQKAMLRLNPYAAVLKRNAILTIQKRMKQRAELLAKKRGVKVEVPKYEARRQAALKKVSKPKKAGVKKPKKTPEQKAALRAKPTLQKPVSEKKVPAKKAAAKK</sequence>
<keyword evidence="2 6" id="KW-0689">Ribosomal protein</keyword>
<accession>A0A6G1SNJ4</accession>
<proteinExistence type="inferred from homology"/>
<feature type="compositionally biased region" description="Basic residues" evidence="4">
    <location>
        <begin position="375"/>
        <end position="392"/>
    </location>
</feature>
<evidence type="ECO:0000259" key="5">
    <source>
        <dbReference type="Pfam" id="PF14374"/>
    </source>
</evidence>
<feature type="region of interest" description="Disordered" evidence="4">
    <location>
        <begin position="375"/>
        <end position="425"/>
    </location>
</feature>
<organism evidence="6">
    <name type="scientific">Aceria tosichella</name>
    <name type="common">wheat curl mite</name>
    <dbReference type="NCBI Taxonomy" id="561515"/>
    <lineage>
        <taxon>Eukaryota</taxon>
        <taxon>Metazoa</taxon>
        <taxon>Ecdysozoa</taxon>
        <taxon>Arthropoda</taxon>
        <taxon>Chelicerata</taxon>
        <taxon>Arachnida</taxon>
        <taxon>Acari</taxon>
        <taxon>Acariformes</taxon>
        <taxon>Trombidiformes</taxon>
        <taxon>Prostigmata</taxon>
        <taxon>Eupodina</taxon>
        <taxon>Eriophyoidea</taxon>
        <taxon>Eriophyidae</taxon>
        <taxon>Eriophyinae</taxon>
        <taxon>Aceriini</taxon>
        <taxon>Aceria</taxon>
    </lineage>
</organism>
<evidence type="ECO:0000256" key="4">
    <source>
        <dbReference type="SAM" id="MobiDB-lite"/>
    </source>
</evidence>
<dbReference type="EMBL" id="GGYP01007323">
    <property type="protein sequence ID" value="MDE52094.1"/>
    <property type="molecule type" value="Transcribed_RNA"/>
</dbReference>
<evidence type="ECO:0000256" key="2">
    <source>
        <dbReference type="ARBA" id="ARBA00022980"/>
    </source>
</evidence>
<dbReference type="FunFam" id="3.40.1370.10:FF:000002">
    <property type="entry name" value="60S ribosomal protein L4"/>
    <property type="match status" value="1"/>
</dbReference>
<feature type="domain" description="Large ribosomal subunit protein uL4 C-terminal" evidence="5">
    <location>
        <begin position="277"/>
        <end position="350"/>
    </location>
</feature>
<reference evidence="6" key="1">
    <citation type="submission" date="2018-10" db="EMBL/GenBank/DDBJ databases">
        <title>Transcriptome assembly of Aceria tosichella (Wheat curl mite) Type 2.</title>
        <authorList>
            <person name="Scully E.D."/>
            <person name="Geib S.M."/>
            <person name="Palmer N.A."/>
            <person name="Gupta A.K."/>
            <person name="Sarath G."/>
            <person name="Tatineni S."/>
        </authorList>
    </citation>
    <scope>NUCLEOTIDE SEQUENCE</scope>
    <source>
        <strain evidence="6">LincolnNE</strain>
    </source>
</reference>
<dbReference type="GO" id="GO:0003735">
    <property type="term" value="F:structural constituent of ribosome"/>
    <property type="evidence" value="ECO:0007669"/>
    <property type="project" value="InterPro"/>
</dbReference>
<comment type="similarity">
    <text evidence="1">Belongs to the universal ribosomal protein uL4 family.</text>
</comment>
<keyword evidence="3" id="KW-0687">Ribonucleoprotein</keyword>
<dbReference type="GO" id="GO:1990904">
    <property type="term" value="C:ribonucleoprotein complex"/>
    <property type="evidence" value="ECO:0007669"/>
    <property type="project" value="UniProtKB-KW"/>
</dbReference>
<dbReference type="InterPro" id="IPR025755">
    <property type="entry name" value="Ribos_uL4_C_dom"/>
</dbReference>
<dbReference type="GO" id="GO:0006412">
    <property type="term" value="P:translation"/>
    <property type="evidence" value="ECO:0007669"/>
    <property type="project" value="InterPro"/>
</dbReference>
<dbReference type="Pfam" id="PF14374">
    <property type="entry name" value="Ribos_L4_asso_C"/>
    <property type="match status" value="1"/>
</dbReference>
<dbReference type="PANTHER" id="PTHR19431">
    <property type="entry name" value="60S RIBOSOMAL PROTEIN L4"/>
    <property type="match status" value="1"/>
</dbReference>
<evidence type="ECO:0000313" key="6">
    <source>
        <dbReference type="EMBL" id="MDE52094.1"/>
    </source>
</evidence>
<evidence type="ECO:0000256" key="3">
    <source>
        <dbReference type="ARBA" id="ARBA00023274"/>
    </source>
</evidence>
<dbReference type="InterPro" id="IPR045240">
    <property type="entry name" value="Ribosomal_uL4_euk/arch"/>
</dbReference>
<name>A0A6G1SNJ4_9ACAR</name>
<dbReference type="SUPFAM" id="SSF52166">
    <property type="entry name" value="Ribosomal protein L4"/>
    <property type="match status" value="1"/>
</dbReference>
<dbReference type="GO" id="GO:0005840">
    <property type="term" value="C:ribosome"/>
    <property type="evidence" value="ECO:0007669"/>
    <property type="project" value="UniProtKB-KW"/>
</dbReference>
<protein>
    <submittedName>
        <fullName evidence="6">60S ribosomal protein L4</fullName>
    </submittedName>
</protein>
<dbReference type="InterPro" id="IPR002136">
    <property type="entry name" value="Ribosomal_uL4"/>
</dbReference>
<evidence type="ECO:0000256" key="1">
    <source>
        <dbReference type="ARBA" id="ARBA00010528"/>
    </source>
</evidence>
<dbReference type="AlphaFoldDB" id="A0A6G1SNJ4"/>
<gene>
    <name evidence="6" type="primary">RpL4_0</name>
    <name evidence="6" type="ORF">g.623</name>
</gene>